<dbReference type="FunFam" id="3.10.450.220:FF:000001">
    <property type="entry name" value="60S ribosome subunit biogenesis protein NIP7 homolog"/>
    <property type="match status" value="1"/>
</dbReference>
<evidence type="ECO:0000259" key="7">
    <source>
        <dbReference type="SMART" id="SM00359"/>
    </source>
</evidence>
<dbReference type="InterPro" id="IPR036974">
    <property type="entry name" value="PUA_sf"/>
</dbReference>
<evidence type="ECO:0000256" key="4">
    <source>
        <dbReference type="ARBA" id="ARBA00022884"/>
    </source>
</evidence>
<evidence type="ECO:0000256" key="5">
    <source>
        <dbReference type="ARBA" id="ARBA00023242"/>
    </source>
</evidence>
<dbReference type="SUPFAM" id="SSF88802">
    <property type="entry name" value="Pre-PUA domain"/>
    <property type="match status" value="1"/>
</dbReference>
<dbReference type="CDD" id="cd21146">
    <property type="entry name" value="Nip7_N_euk"/>
    <property type="match status" value="1"/>
</dbReference>
<evidence type="ECO:0000256" key="1">
    <source>
        <dbReference type="ARBA" id="ARBA00004604"/>
    </source>
</evidence>
<accession>A0A5B8MI18</accession>
<dbReference type="EMBL" id="HBHL01002590">
    <property type="protein sequence ID" value="CAD9712702.1"/>
    <property type="molecule type" value="Transcribed_RNA"/>
</dbReference>
<dbReference type="GO" id="GO:0042255">
    <property type="term" value="P:ribosome assembly"/>
    <property type="evidence" value="ECO:0007669"/>
    <property type="project" value="InterPro"/>
</dbReference>
<keyword evidence="5 6" id="KW-0539">Nucleus</keyword>
<dbReference type="InterPro" id="IPR002478">
    <property type="entry name" value="PUA"/>
</dbReference>
<comment type="subunit">
    <text evidence="6">Interacts with pre-ribosome complex.</text>
</comment>
<evidence type="ECO:0000256" key="3">
    <source>
        <dbReference type="ARBA" id="ARBA00022517"/>
    </source>
</evidence>
<dbReference type="OrthoDB" id="27490at2759"/>
<dbReference type="InterPro" id="IPR016686">
    <property type="entry name" value="Ribosomal_synth_fac_NIP7"/>
</dbReference>
<dbReference type="PROSITE" id="PS50890">
    <property type="entry name" value="PUA"/>
    <property type="match status" value="1"/>
</dbReference>
<name>A0A5B8MI18_9CHLO</name>
<dbReference type="Gene3D" id="3.10.450.220">
    <property type="match status" value="1"/>
</dbReference>
<dbReference type="GO" id="GO:0003723">
    <property type="term" value="F:RNA binding"/>
    <property type="evidence" value="ECO:0007669"/>
    <property type="project" value="UniProtKB-KW"/>
</dbReference>
<dbReference type="EMBL" id="CP031036">
    <property type="protein sequence ID" value="QDZ19704.1"/>
    <property type="molecule type" value="Genomic_DNA"/>
</dbReference>
<keyword evidence="4 6" id="KW-0694">RNA-binding</keyword>
<dbReference type="SUPFAM" id="SSF88697">
    <property type="entry name" value="PUA domain-like"/>
    <property type="match status" value="1"/>
</dbReference>
<dbReference type="PIRSF" id="PIRSF017190">
    <property type="entry name" value="Rbsml_synth_fac_NIP7"/>
    <property type="match status" value="1"/>
</dbReference>
<evidence type="ECO:0000313" key="8">
    <source>
        <dbReference type="EMBL" id="CAD9712702.1"/>
    </source>
</evidence>
<dbReference type="InterPro" id="IPR055359">
    <property type="entry name" value="Nip7_N_euk"/>
</dbReference>
<dbReference type="Pfam" id="PF17833">
    <property type="entry name" value="pre-PUA_NIP7"/>
    <property type="match status" value="1"/>
</dbReference>
<reference evidence="8" key="2">
    <citation type="submission" date="2021-01" db="EMBL/GenBank/DDBJ databases">
        <authorList>
            <person name="Corre E."/>
            <person name="Pelletier E."/>
            <person name="Niang G."/>
            <person name="Scheremetjew M."/>
            <person name="Finn R."/>
            <person name="Kale V."/>
            <person name="Holt S."/>
            <person name="Cochrane G."/>
            <person name="Meng A."/>
            <person name="Brown T."/>
            <person name="Cohen L."/>
        </authorList>
    </citation>
    <scope>NUCLEOTIDE SEQUENCE</scope>
    <source>
        <strain evidence="8">CCMP1205</strain>
    </source>
</reference>
<keyword evidence="10" id="KW-1185">Reference proteome</keyword>
<dbReference type="SMART" id="SM00359">
    <property type="entry name" value="PUA"/>
    <property type="match status" value="1"/>
</dbReference>
<dbReference type="PANTHER" id="PTHR23415">
    <property type="entry name" value="CYCLIN-DEPENDENT KINASES REGULATORY SUBUNIT/60S RIBOSOME SUBUNIT BIOGENESIS PROTEIN NIP7"/>
    <property type="match status" value="1"/>
</dbReference>
<dbReference type="GO" id="GO:0005730">
    <property type="term" value="C:nucleolus"/>
    <property type="evidence" value="ECO:0007669"/>
    <property type="project" value="UniProtKB-SubCell"/>
</dbReference>
<comment type="function">
    <text evidence="6">Required for proper 27S pre-rRNA processing and 60S ribosome subunit assembly.</text>
</comment>
<protein>
    <recommendedName>
        <fullName evidence="6">60S ribosome subunit biogenesis protein NIP7 homolog</fullName>
    </recommendedName>
</protein>
<evidence type="ECO:0000313" key="9">
    <source>
        <dbReference type="EMBL" id="QDZ19704.1"/>
    </source>
</evidence>
<organism evidence="9 10">
    <name type="scientific">Chloropicon primus</name>
    <dbReference type="NCBI Taxonomy" id="1764295"/>
    <lineage>
        <taxon>Eukaryota</taxon>
        <taxon>Viridiplantae</taxon>
        <taxon>Chlorophyta</taxon>
        <taxon>Chloropicophyceae</taxon>
        <taxon>Chloropicales</taxon>
        <taxon>Chloropicaceae</taxon>
        <taxon>Chloropicon</taxon>
    </lineage>
</organism>
<evidence type="ECO:0000313" key="10">
    <source>
        <dbReference type="Proteomes" id="UP000316726"/>
    </source>
</evidence>
<dbReference type="Gene3D" id="2.30.130.10">
    <property type="entry name" value="PUA domain"/>
    <property type="match status" value="1"/>
</dbReference>
<evidence type="ECO:0000256" key="2">
    <source>
        <dbReference type="ARBA" id="ARBA00009895"/>
    </source>
</evidence>
<dbReference type="AlphaFoldDB" id="A0A5B8MI18"/>
<feature type="domain" description="PUA" evidence="7">
    <location>
        <begin position="96"/>
        <end position="171"/>
    </location>
</feature>
<proteinExistence type="inferred from homology"/>
<gene>
    <name evidence="9" type="ORF">A3770_03p22220</name>
    <name evidence="8" type="ORF">CPRI1469_LOCUS1551</name>
</gene>
<dbReference type="Proteomes" id="UP000316726">
    <property type="component" value="Chromosome 3"/>
</dbReference>
<comment type="similarity">
    <text evidence="2 6">Belongs to the NIP7 family.</text>
</comment>
<keyword evidence="3 6" id="KW-0690">Ribosome biogenesis</keyword>
<comment type="subcellular location">
    <subcellularLocation>
        <location evidence="1">Nucleus</location>
        <location evidence="1">Nucleolus</location>
    </subcellularLocation>
</comment>
<evidence type="ECO:0000256" key="6">
    <source>
        <dbReference type="PIRNR" id="PIRNR017190"/>
    </source>
</evidence>
<dbReference type="InterPro" id="IPR040598">
    <property type="entry name" value="NIP7_N"/>
</dbReference>
<dbReference type="FunFam" id="2.30.130.10:FF:000002">
    <property type="entry name" value="60S ribosome subunit biogenesis protein NIP7 homolog"/>
    <property type="match status" value="1"/>
</dbReference>
<sequence>MRPLTAKEATAVFEKLFKFVGKDVEAFLRKKEKDSYCFRLQKNKVFYIRESIMRKSTNIARDKLVSLGTQIGKFTHSGKFRLTITSLNLIAEHAKNKVWLKSSAEMSYLYGNNVLKSSMARITEGTPVNAGVVVYSMADVPLGFGVSARATEDCRRLDPHSIVVLHQADIGEYLRNENEIG</sequence>
<dbReference type="STRING" id="1764295.A0A5B8MI18"/>
<dbReference type="Pfam" id="PF03657">
    <property type="entry name" value="UPF0113"/>
    <property type="match status" value="1"/>
</dbReference>
<dbReference type="InterPro" id="IPR005155">
    <property type="entry name" value="UPF0113_PUA"/>
</dbReference>
<dbReference type="CDD" id="cd21151">
    <property type="entry name" value="PUA_Nip7-like"/>
    <property type="match status" value="1"/>
</dbReference>
<dbReference type="InterPro" id="IPR015947">
    <property type="entry name" value="PUA-like_sf"/>
</dbReference>
<reference evidence="9 10" key="1">
    <citation type="submission" date="2018-07" db="EMBL/GenBank/DDBJ databases">
        <title>The complete nuclear genome of the prasinophyte Chloropicon primus (CCMP1205).</title>
        <authorList>
            <person name="Pombert J.-F."/>
            <person name="Otis C."/>
            <person name="Turmel M."/>
            <person name="Lemieux C."/>
        </authorList>
    </citation>
    <scope>NUCLEOTIDE SEQUENCE [LARGE SCALE GENOMIC DNA]</scope>
    <source>
        <strain evidence="9 10">CCMP1205</strain>
    </source>
</reference>